<dbReference type="PANTHER" id="PTHR11360:SF319">
    <property type="entry name" value="MAJOR FACILITATOR SUPERFAMILY (MFS) PROFILE DOMAIN-CONTAINING PROTEIN"/>
    <property type="match status" value="1"/>
</dbReference>
<feature type="transmembrane region" description="Helical" evidence="1">
    <location>
        <begin position="162"/>
        <end position="182"/>
    </location>
</feature>
<keyword evidence="1" id="KW-0472">Membrane</keyword>
<feature type="transmembrane region" description="Helical" evidence="1">
    <location>
        <begin position="302"/>
        <end position="327"/>
    </location>
</feature>
<keyword evidence="1" id="KW-0812">Transmembrane</keyword>
<keyword evidence="1" id="KW-1133">Transmembrane helix</keyword>
<evidence type="ECO:0000256" key="1">
    <source>
        <dbReference type="SAM" id="Phobius"/>
    </source>
</evidence>
<dbReference type="InterPro" id="IPR036259">
    <property type="entry name" value="MFS_trans_sf"/>
</dbReference>
<dbReference type="EMBL" id="JZEE01000360">
    <property type="protein sequence ID" value="KJK65615.1"/>
    <property type="molecule type" value="Genomic_DNA"/>
</dbReference>
<sequence>MSDDPSDQQDAKLTPSMASAAWKPDFRDGGLRAWSVAAGAAGLMFCAFGYVNSFGVYQEYYLFNQLSTRPPNDISWIGSLEVFFLFSGILIGGPLFDRYAINHEIDTLAKCPSLRLLRYDDQSLQPLLSISVGPGHFGRNYIRHDHPGLAGVSHYFFHNRGAALGIAVGGSSLGGVIFPIALTKMLNNPNLGFGLSVRICAFLVLVSLSKPPISQHGALQSLPGDGALHTNVSPPHLRQACTRHVATALTLSRRYAKWWLILWPHHLGYSRQSTARPFNVLGISGLATGIMCFWWTRAHSAGAIIVFSVIYGFTSGAVVSMLSACFAQIPKDPHDWRTYFGISMFCAAFGALIGIPISGVLVSQSGGFETPPIFSGVMTTFGSCMVLSLKLLSGKGVWSRY</sequence>
<gene>
    <name evidence="2" type="ORF">P875_00010120</name>
</gene>
<evidence type="ECO:0000313" key="3">
    <source>
        <dbReference type="Proteomes" id="UP000033540"/>
    </source>
</evidence>
<dbReference type="InterPro" id="IPR050327">
    <property type="entry name" value="Proton-linked_MCT"/>
</dbReference>
<organism evidence="2 3">
    <name type="scientific">Aspergillus parasiticus (strain ATCC 56775 / NRRL 5862 / SRRC 143 / SU-1)</name>
    <dbReference type="NCBI Taxonomy" id="1403190"/>
    <lineage>
        <taxon>Eukaryota</taxon>
        <taxon>Fungi</taxon>
        <taxon>Dikarya</taxon>
        <taxon>Ascomycota</taxon>
        <taxon>Pezizomycotina</taxon>
        <taxon>Eurotiomycetes</taxon>
        <taxon>Eurotiomycetidae</taxon>
        <taxon>Eurotiales</taxon>
        <taxon>Aspergillaceae</taxon>
        <taxon>Aspergillus</taxon>
        <taxon>Aspergillus subgen. Circumdati</taxon>
    </lineage>
</organism>
<accession>A0A0F0ID58</accession>
<comment type="caution">
    <text evidence="2">The sequence shown here is derived from an EMBL/GenBank/DDBJ whole genome shotgun (WGS) entry which is preliminary data.</text>
</comment>
<dbReference type="Gene3D" id="1.20.1250.20">
    <property type="entry name" value="MFS general substrate transporter like domains"/>
    <property type="match status" value="1"/>
</dbReference>
<evidence type="ECO:0000313" key="2">
    <source>
        <dbReference type="EMBL" id="KJK65615.1"/>
    </source>
</evidence>
<proteinExistence type="predicted"/>
<name>A0A0F0ID58_ASPPU</name>
<feature type="transmembrane region" description="Helical" evidence="1">
    <location>
        <begin position="373"/>
        <end position="392"/>
    </location>
</feature>
<feature type="transmembrane region" description="Helical" evidence="1">
    <location>
        <begin position="278"/>
        <end position="296"/>
    </location>
</feature>
<dbReference type="PANTHER" id="PTHR11360">
    <property type="entry name" value="MONOCARBOXYLATE TRANSPORTER"/>
    <property type="match status" value="1"/>
</dbReference>
<feature type="transmembrane region" description="Helical" evidence="1">
    <location>
        <begin position="33"/>
        <end position="54"/>
    </location>
</feature>
<feature type="transmembrane region" description="Helical" evidence="1">
    <location>
        <begin position="339"/>
        <end position="361"/>
    </location>
</feature>
<dbReference type="Proteomes" id="UP000033540">
    <property type="component" value="Unassembled WGS sequence"/>
</dbReference>
<feature type="transmembrane region" description="Helical" evidence="1">
    <location>
        <begin position="74"/>
        <end position="96"/>
    </location>
</feature>
<protein>
    <submittedName>
        <fullName evidence="2">MFS like protein</fullName>
    </submittedName>
</protein>
<dbReference type="AlphaFoldDB" id="A0A0F0ID58"/>
<reference evidence="2 3" key="1">
    <citation type="submission" date="2015-02" db="EMBL/GenBank/DDBJ databases">
        <title>Draft genome sequence of Aspergillus parasiticus SU-1.</title>
        <authorList>
            <person name="Yu J."/>
            <person name="Fedorova N."/>
            <person name="Yin Y."/>
            <person name="Losada L."/>
            <person name="Zafar N."/>
            <person name="Taujale R."/>
            <person name="Ehrlich K.C."/>
            <person name="Bhatnagar D."/>
            <person name="Cleveland T.E."/>
            <person name="Bennett J.W."/>
            <person name="Nierman W.C."/>
        </authorList>
    </citation>
    <scope>NUCLEOTIDE SEQUENCE [LARGE SCALE GENOMIC DNA]</scope>
    <source>
        <strain evidence="3">ATCC 56775 / NRRL 5862 / SRRC 143 / SU-1</strain>
    </source>
</reference>
<dbReference type="OrthoDB" id="6499973at2759"/>
<dbReference type="SUPFAM" id="SSF103473">
    <property type="entry name" value="MFS general substrate transporter"/>
    <property type="match status" value="2"/>
</dbReference>